<gene>
    <name evidence="1" type="ORF">ACFYKX_15515</name>
</gene>
<organism evidence="1 2">
    <name type="scientific">Cytobacillus spartinae</name>
    <dbReference type="NCBI Taxonomy" id="3299023"/>
    <lineage>
        <taxon>Bacteria</taxon>
        <taxon>Bacillati</taxon>
        <taxon>Bacillota</taxon>
        <taxon>Bacilli</taxon>
        <taxon>Bacillales</taxon>
        <taxon>Bacillaceae</taxon>
        <taxon>Cytobacillus</taxon>
    </lineage>
</organism>
<keyword evidence="2" id="KW-1185">Reference proteome</keyword>
<dbReference type="Proteomes" id="UP001601059">
    <property type="component" value="Unassembled WGS sequence"/>
</dbReference>
<proteinExistence type="predicted"/>
<dbReference type="RefSeq" id="WP_389361965.1">
    <property type="nucleotide sequence ID" value="NZ_JBIACK010000007.1"/>
</dbReference>
<sequence>MNYHKKLSKLSNFRSYKPDKVLSLYLHTDRSHPDQQRGEWKIALKNGFNKLEEYLNVSSHEELNRLRSIRSKLEKYMEGLERNLPRGIVIFASIDSNLWESFELQVPVQTNFYWEERPVLQELQSLYKKYPLTGLVLMQQNQIKILSSVFTVLQDMETMEFDLESEDWRKHEGPSHMNASLGKGAVKSAAQVDHYQERVKMNQHRWLKSLGSILDKKAADHKWDKIILVGDKEEAELLNSSMNKQVDKIIQKNLLNEHEHAVIEKVLC</sequence>
<dbReference type="EMBL" id="JBIACK010000007">
    <property type="protein sequence ID" value="MFE8702004.1"/>
    <property type="molecule type" value="Genomic_DNA"/>
</dbReference>
<evidence type="ECO:0000313" key="2">
    <source>
        <dbReference type="Proteomes" id="UP001601059"/>
    </source>
</evidence>
<evidence type="ECO:0000313" key="1">
    <source>
        <dbReference type="EMBL" id="MFE8702004.1"/>
    </source>
</evidence>
<comment type="caution">
    <text evidence="1">The sequence shown here is derived from an EMBL/GenBank/DDBJ whole genome shotgun (WGS) entry which is preliminary data.</text>
</comment>
<name>A0ABW6KCX4_9BACI</name>
<accession>A0ABW6KCX4</accession>
<dbReference type="InterPro" id="IPR040983">
    <property type="entry name" value="Bact_RF_family5"/>
</dbReference>
<dbReference type="Pfam" id="PF18846">
    <property type="entry name" value="baeRF_family5"/>
    <property type="match status" value="1"/>
</dbReference>
<reference evidence="1 2" key="1">
    <citation type="submission" date="2024-08" db="EMBL/GenBank/DDBJ databases">
        <title>Two novel Cytobacillus novel species.</title>
        <authorList>
            <person name="Liu G."/>
        </authorList>
    </citation>
    <scope>NUCLEOTIDE SEQUENCE [LARGE SCALE GENOMIC DNA]</scope>
    <source>
        <strain evidence="1 2">FJAT-54145</strain>
    </source>
</reference>
<protein>
    <submittedName>
        <fullName evidence="1">VLRF1 family aeRF1-type release factor</fullName>
    </submittedName>
</protein>